<accession>A0A9X4RG94</accession>
<evidence type="ECO:0000256" key="1">
    <source>
        <dbReference type="ARBA" id="ARBA00022475"/>
    </source>
</evidence>
<gene>
    <name evidence="7" type="ORF">NVS88_04300</name>
</gene>
<evidence type="ECO:0000313" key="7">
    <source>
        <dbReference type="EMBL" id="MDG3013776.1"/>
    </source>
</evidence>
<evidence type="ECO:0000256" key="4">
    <source>
        <dbReference type="ARBA" id="ARBA00023136"/>
    </source>
</evidence>
<name>A0A9X4RG94_9ACTN</name>
<keyword evidence="4 5" id="KW-0472">Membrane</keyword>
<comment type="caution">
    <text evidence="7">The sequence shown here is derived from an EMBL/GenBank/DDBJ whole genome shotgun (WGS) entry which is preliminary data.</text>
</comment>
<dbReference type="RefSeq" id="WP_277832690.1">
    <property type="nucleotide sequence ID" value="NZ_JAAIVF010000003.1"/>
</dbReference>
<dbReference type="InterPro" id="IPR010445">
    <property type="entry name" value="LapA_dom"/>
</dbReference>
<evidence type="ECO:0000313" key="8">
    <source>
        <dbReference type="Proteomes" id="UP001152755"/>
    </source>
</evidence>
<evidence type="ECO:0000256" key="5">
    <source>
        <dbReference type="SAM" id="Phobius"/>
    </source>
</evidence>
<dbReference type="Proteomes" id="UP001152755">
    <property type="component" value="Unassembled WGS sequence"/>
</dbReference>
<dbReference type="GO" id="GO:0005886">
    <property type="term" value="C:plasma membrane"/>
    <property type="evidence" value="ECO:0007669"/>
    <property type="project" value="InterPro"/>
</dbReference>
<organism evidence="7 8">
    <name type="scientific">Speluncibacter jeojiensis</name>
    <dbReference type="NCBI Taxonomy" id="2710754"/>
    <lineage>
        <taxon>Bacteria</taxon>
        <taxon>Bacillati</taxon>
        <taxon>Actinomycetota</taxon>
        <taxon>Actinomycetes</taxon>
        <taxon>Mycobacteriales</taxon>
        <taxon>Speluncibacteraceae</taxon>
        <taxon>Speluncibacter</taxon>
    </lineage>
</organism>
<sequence length="82" mass="8985">MGSIIGALVLVFLLIFILQNGTSVRFEYLGAHFALPAGVAMLLALLLGVVIMAVIGSARIHQLRRAFKRRKVRQLPSQASQR</sequence>
<keyword evidence="3 5" id="KW-1133">Transmembrane helix</keyword>
<evidence type="ECO:0000256" key="2">
    <source>
        <dbReference type="ARBA" id="ARBA00022692"/>
    </source>
</evidence>
<keyword evidence="2 5" id="KW-0812">Transmembrane</keyword>
<dbReference type="Pfam" id="PF06305">
    <property type="entry name" value="LapA_dom"/>
    <property type="match status" value="1"/>
</dbReference>
<dbReference type="AlphaFoldDB" id="A0A9X4RG94"/>
<feature type="domain" description="Lipopolysaccharide assembly protein A" evidence="6">
    <location>
        <begin position="19"/>
        <end position="71"/>
    </location>
</feature>
<keyword evidence="1" id="KW-1003">Cell membrane</keyword>
<evidence type="ECO:0000256" key="3">
    <source>
        <dbReference type="ARBA" id="ARBA00022989"/>
    </source>
</evidence>
<reference evidence="7" key="1">
    <citation type="submission" date="2022-08" db="EMBL/GenBank/DDBJ databases">
        <title>Genome analysis of Corynebacteriales strain.</title>
        <authorList>
            <person name="Lee S.D."/>
        </authorList>
    </citation>
    <scope>NUCLEOTIDE SEQUENCE</scope>
    <source>
        <strain evidence="7">D3-21</strain>
    </source>
</reference>
<protein>
    <submittedName>
        <fullName evidence="7">Lipopolysaccharide assembly protein LapA domain-containing protein</fullName>
    </submittedName>
</protein>
<feature type="transmembrane region" description="Helical" evidence="5">
    <location>
        <begin position="33"/>
        <end position="60"/>
    </location>
</feature>
<keyword evidence="8" id="KW-1185">Reference proteome</keyword>
<dbReference type="EMBL" id="JANRHA010000002">
    <property type="protein sequence ID" value="MDG3013776.1"/>
    <property type="molecule type" value="Genomic_DNA"/>
</dbReference>
<proteinExistence type="predicted"/>
<evidence type="ECO:0000259" key="6">
    <source>
        <dbReference type="Pfam" id="PF06305"/>
    </source>
</evidence>